<dbReference type="Gene3D" id="3.30.70.240">
    <property type="match status" value="1"/>
</dbReference>
<sequence length="218" mass="23412">MSEKKPYLLPAGPARTEIRVVNSRFIASAGPARTVEEARAFIEAARAEFADATHNVPGFVIGYPPSVITHYSDDGEPSGTAGRPVLAVLQGSGLGDVVVVITRYFGGTKLGTGGLVRAYTEATQEVLRILPRAHRILTHSVMLAIPYSYLERVRLLAPAHQGLILDEDFGADVTLSLRFPIEALEGFQTALGELTRGSVLAEIIEANTETLMPVDQSD</sequence>
<dbReference type="RefSeq" id="WP_075063831.1">
    <property type="nucleotide sequence ID" value="NZ_LGCL01000036.1"/>
</dbReference>
<dbReference type="InterPro" id="IPR023582">
    <property type="entry name" value="Impact"/>
</dbReference>
<dbReference type="Gene3D" id="3.30.230.30">
    <property type="entry name" value="Impact, N-terminal domain"/>
    <property type="match status" value="1"/>
</dbReference>
<dbReference type="EMBL" id="LGCL01000036">
    <property type="protein sequence ID" value="KPL73080.1"/>
    <property type="molecule type" value="Genomic_DNA"/>
</dbReference>
<protein>
    <recommendedName>
        <fullName evidence="6">Impact N-terminal domain-containing protein</fullName>
    </recommendedName>
</protein>
<feature type="domain" description="UPF0029" evidence="3">
    <location>
        <begin position="143"/>
        <end position="197"/>
    </location>
</feature>
<evidence type="ECO:0000313" key="4">
    <source>
        <dbReference type="EMBL" id="KPL73080.1"/>
    </source>
</evidence>
<evidence type="ECO:0000259" key="3">
    <source>
        <dbReference type="Pfam" id="PF09186"/>
    </source>
</evidence>
<dbReference type="GO" id="GO:0006446">
    <property type="term" value="P:regulation of translational initiation"/>
    <property type="evidence" value="ECO:0007669"/>
    <property type="project" value="TreeGrafter"/>
</dbReference>
<organism evidence="4 5">
    <name type="scientific">Ornatilinea apprima</name>
    <dbReference type="NCBI Taxonomy" id="1134406"/>
    <lineage>
        <taxon>Bacteria</taxon>
        <taxon>Bacillati</taxon>
        <taxon>Chloroflexota</taxon>
        <taxon>Anaerolineae</taxon>
        <taxon>Anaerolineales</taxon>
        <taxon>Anaerolineaceae</taxon>
        <taxon>Ornatilinea</taxon>
    </lineage>
</organism>
<evidence type="ECO:0008006" key="6">
    <source>
        <dbReference type="Google" id="ProtNLM"/>
    </source>
</evidence>
<evidence type="ECO:0000313" key="5">
    <source>
        <dbReference type="Proteomes" id="UP000050417"/>
    </source>
</evidence>
<dbReference type="OrthoDB" id="9813771at2"/>
<keyword evidence="5" id="KW-1185">Reference proteome</keyword>
<dbReference type="GO" id="GO:0005737">
    <property type="term" value="C:cytoplasm"/>
    <property type="evidence" value="ECO:0007669"/>
    <property type="project" value="TreeGrafter"/>
</dbReference>
<dbReference type="Pfam" id="PF01205">
    <property type="entry name" value="Impact_N"/>
    <property type="match status" value="1"/>
</dbReference>
<dbReference type="InterPro" id="IPR036956">
    <property type="entry name" value="Impact_N_sf"/>
</dbReference>
<accession>A0A0P6XME0</accession>
<dbReference type="InterPro" id="IPR020569">
    <property type="entry name" value="UPF0029_Impact_CS"/>
</dbReference>
<dbReference type="AlphaFoldDB" id="A0A0P6XME0"/>
<name>A0A0P6XME0_9CHLR</name>
<feature type="domain" description="Impact N-terminal" evidence="2">
    <location>
        <begin position="22"/>
        <end position="127"/>
    </location>
</feature>
<dbReference type="PANTHER" id="PTHR16301">
    <property type="entry name" value="IMPACT-RELATED"/>
    <property type="match status" value="1"/>
</dbReference>
<dbReference type="PROSITE" id="PS00910">
    <property type="entry name" value="UPF0029"/>
    <property type="match status" value="1"/>
</dbReference>
<dbReference type="PANTHER" id="PTHR16301:SF20">
    <property type="entry name" value="IMPACT FAMILY MEMBER YIGZ"/>
    <property type="match status" value="1"/>
</dbReference>
<evidence type="ECO:0000256" key="1">
    <source>
        <dbReference type="ARBA" id="ARBA00007665"/>
    </source>
</evidence>
<dbReference type="STRING" id="1134406.ADN00_14920"/>
<dbReference type="PATRIC" id="fig|1134406.4.peg.1847"/>
<dbReference type="InterPro" id="IPR015269">
    <property type="entry name" value="UPF0029_Impact_C"/>
</dbReference>
<comment type="caution">
    <text evidence="4">The sequence shown here is derived from an EMBL/GenBank/DDBJ whole genome shotgun (WGS) entry which is preliminary data.</text>
</comment>
<comment type="similarity">
    <text evidence="1">Belongs to the IMPACT family.</text>
</comment>
<dbReference type="InterPro" id="IPR001498">
    <property type="entry name" value="Impact_N"/>
</dbReference>
<dbReference type="Pfam" id="PF09186">
    <property type="entry name" value="DUF1949"/>
    <property type="match status" value="1"/>
</dbReference>
<dbReference type="Proteomes" id="UP000050417">
    <property type="component" value="Unassembled WGS sequence"/>
</dbReference>
<evidence type="ECO:0000259" key="2">
    <source>
        <dbReference type="Pfam" id="PF01205"/>
    </source>
</evidence>
<reference evidence="4 5" key="1">
    <citation type="submission" date="2015-07" db="EMBL/GenBank/DDBJ databases">
        <title>Genome sequence of Ornatilinea apprima DSM 23815.</title>
        <authorList>
            <person name="Hemp J."/>
            <person name="Ward L.M."/>
            <person name="Pace L.A."/>
            <person name="Fischer W.W."/>
        </authorList>
    </citation>
    <scope>NUCLEOTIDE SEQUENCE [LARGE SCALE GENOMIC DNA]</scope>
    <source>
        <strain evidence="4 5">P3M-1</strain>
    </source>
</reference>
<dbReference type="InterPro" id="IPR020568">
    <property type="entry name" value="Ribosomal_Su5_D2-typ_SF"/>
</dbReference>
<gene>
    <name evidence="4" type="ORF">ADN00_14920</name>
</gene>
<proteinExistence type="inferred from homology"/>
<dbReference type="SUPFAM" id="SSF54980">
    <property type="entry name" value="EF-G C-terminal domain-like"/>
    <property type="match status" value="1"/>
</dbReference>
<dbReference type="InterPro" id="IPR035647">
    <property type="entry name" value="EFG_III/V"/>
</dbReference>
<dbReference type="SUPFAM" id="SSF54211">
    <property type="entry name" value="Ribosomal protein S5 domain 2-like"/>
    <property type="match status" value="1"/>
</dbReference>